<proteinExistence type="predicted"/>
<name>A0ACC2LVH3_PERAE</name>
<dbReference type="EMBL" id="CM056811">
    <property type="protein sequence ID" value="KAJ8637373.1"/>
    <property type="molecule type" value="Genomic_DNA"/>
</dbReference>
<organism evidence="1 2">
    <name type="scientific">Persea americana</name>
    <name type="common">Avocado</name>
    <dbReference type="NCBI Taxonomy" id="3435"/>
    <lineage>
        <taxon>Eukaryota</taxon>
        <taxon>Viridiplantae</taxon>
        <taxon>Streptophyta</taxon>
        <taxon>Embryophyta</taxon>
        <taxon>Tracheophyta</taxon>
        <taxon>Spermatophyta</taxon>
        <taxon>Magnoliopsida</taxon>
        <taxon>Magnoliidae</taxon>
        <taxon>Laurales</taxon>
        <taxon>Lauraceae</taxon>
        <taxon>Persea</taxon>
    </lineage>
</organism>
<comment type="caution">
    <text evidence="1">The sequence shown here is derived from an EMBL/GenBank/DDBJ whole genome shotgun (WGS) entry which is preliminary data.</text>
</comment>
<evidence type="ECO:0000313" key="1">
    <source>
        <dbReference type="EMBL" id="KAJ8637373.1"/>
    </source>
</evidence>
<sequence>MTKGKQRKNPRRSNEEDLDIQPTRQLTTPSASRSGNNQARRSWEKCKQANHNLPATCSPGPVEEKEVGNIFERAGPTKKQKGSKMAKHDSPSTSGPDLVEEKGPCPVKEKRKRSMSTKCTLPSANSSMPVAEKNLNNILRDECEIHDSEKHQRLEVSVDENLQTSLETVNTAEIIKEENDKHVTSDASQKSLEKDAGRKMNHEESMGGDLTSLVEMKHDISLENTGIDSMKNSVTPEMSPLDVQMMTNSLQAGEDKQSHNKTHLLLENDMMESIKHDDPNTSLQAVNDSPVESASVSCLNKLYSAKKKLKKEKAELAIHEDRVCKDSLMFDPLHEGIMEGNLCNLDKPNVDSQEHDKTSISSQIVEADSARKIYLEASMFVQDSPVDSASSGCLNKVYTSKKKMKKRKAEWADHEDKACRDSSGTDPLQEGLVEESPDEPTMVQIEVEKCNAFEKEKMEVSHTDCKEEASSSPFGFVVKDVTSDLDGHGTSLQVISTCVMDISVAGCSDKELVSTREHIIKEINGEVFCNLPRVVPDCDLVEAKLESCSTECQKEDEIIIENGGNGQDKLLGLSLPPVKAPVTCSRRKLLILDLNGLLVDMINFQSNWRRPDTIIGGRLVYKRPFCDGFLKFCFERFNVGIWSSRTRRNMEAVVDFLMRDDKHKILFFWDQSQCTETGFSTVENSSKPLFLKELKKIWDKEVPTLPWEKGDYTPSNTLLLDDSPYKALRNPPYTAIFPRPFRYRDVKNNSLGPGGDLRVYLEGLAKCEDVPQYVQEHPFGQRAITSSNPSWHYYSKIIGVEDSSTPAL</sequence>
<protein>
    <submittedName>
        <fullName evidence="1">Uncharacterized protein</fullName>
    </submittedName>
</protein>
<keyword evidence="2" id="KW-1185">Reference proteome</keyword>
<accession>A0ACC2LVH3</accession>
<dbReference type="Proteomes" id="UP001234297">
    <property type="component" value="Chromosome 3"/>
</dbReference>
<gene>
    <name evidence="1" type="ORF">MRB53_011640</name>
</gene>
<evidence type="ECO:0000313" key="2">
    <source>
        <dbReference type="Proteomes" id="UP001234297"/>
    </source>
</evidence>
<reference evidence="1 2" key="1">
    <citation type="journal article" date="2022" name="Hortic Res">
        <title>A haplotype resolved chromosomal level avocado genome allows analysis of novel avocado genes.</title>
        <authorList>
            <person name="Nath O."/>
            <person name="Fletcher S.J."/>
            <person name="Hayward A."/>
            <person name="Shaw L.M."/>
            <person name="Masouleh A.K."/>
            <person name="Furtado A."/>
            <person name="Henry R.J."/>
            <person name="Mitter N."/>
        </authorList>
    </citation>
    <scope>NUCLEOTIDE SEQUENCE [LARGE SCALE GENOMIC DNA]</scope>
    <source>
        <strain evidence="2">cv. Hass</strain>
    </source>
</reference>